<sequence>MVAQLDSYPALEKNPDHQLQNQHDDPYEAEETLSLCDLPTHSDSAQWDDFSKEYQSSSFDKDEDNFFEFFSEEFTASTYPSSNKDIIFCGKLIPYNKEAPQVIAAAEKKTQKNSEVSNKKAGCSIKKWRLFRWRRFKGSKHKIVATPNQAKSTSTTTKTISFPASKSYKRCDLSLGKVSILSSNRSKSKWYLFMFGMTKFPTEMELRDIKSRQCRRSPSTMFGSNNSEAGDEVTGKGNKGISNNSSRTKGLWGLLRNLGCSSQQPNAVVKAASFN</sequence>
<feature type="region of interest" description="Disordered" evidence="1">
    <location>
        <begin position="215"/>
        <end position="242"/>
    </location>
</feature>
<comment type="caution">
    <text evidence="2">The sequence shown here is derived from an EMBL/GenBank/DDBJ whole genome shotgun (WGS) entry which is preliminary data.</text>
</comment>
<name>A0AAW1W391_RUBAR</name>
<evidence type="ECO:0000313" key="3">
    <source>
        <dbReference type="Proteomes" id="UP001457282"/>
    </source>
</evidence>
<proteinExistence type="predicted"/>
<organism evidence="2 3">
    <name type="scientific">Rubus argutus</name>
    <name type="common">Southern blackberry</name>
    <dbReference type="NCBI Taxonomy" id="59490"/>
    <lineage>
        <taxon>Eukaryota</taxon>
        <taxon>Viridiplantae</taxon>
        <taxon>Streptophyta</taxon>
        <taxon>Embryophyta</taxon>
        <taxon>Tracheophyta</taxon>
        <taxon>Spermatophyta</taxon>
        <taxon>Magnoliopsida</taxon>
        <taxon>eudicotyledons</taxon>
        <taxon>Gunneridae</taxon>
        <taxon>Pentapetalae</taxon>
        <taxon>rosids</taxon>
        <taxon>fabids</taxon>
        <taxon>Rosales</taxon>
        <taxon>Rosaceae</taxon>
        <taxon>Rosoideae</taxon>
        <taxon>Rosoideae incertae sedis</taxon>
        <taxon>Rubus</taxon>
    </lineage>
</organism>
<dbReference type="PANTHER" id="PTHR34130:SF5">
    <property type="entry name" value="OS08G0243800 PROTEIN"/>
    <property type="match status" value="1"/>
</dbReference>
<dbReference type="AlphaFoldDB" id="A0AAW1W391"/>
<feature type="compositionally biased region" description="Polar residues" evidence="1">
    <location>
        <begin position="216"/>
        <end position="228"/>
    </location>
</feature>
<protein>
    <submittedName>
        <fullName evidence="2">Uncharacterized protein</fullName>
    </submittedName>
</protein>
<evidence type="ECO:0000313" key="2">
    <source>
        <dbReference type="EMBL" id="KAK9913283.1"/>
    </source>
</evidence>
<gene>
    <name evidence="2" type="ORF">M0R45_037105</name>
</gene>
<dbReference type="EMBL" id="JBEDUW010000007">
    <property type="protein sequence ID" value="KAK9913283.1"/>
    <property type="molecule type" value="Genomic_DNA"/>
</dbReference>
<accession>A0AAW1W391</accession>
<dbReference type="PANTHER" id="PTHR34130">
    <property type="entry name" value="OS08G0243800 PROTEIN"/>
    <property type="match status" value="1"/>
</dbReference>
<feature type="region of interest" description="Disordered" evidence="1">
    <location>
        <begin position="1"/>
        <end position="32"/>
    </location>
</feature>
<reference evidence="2 3" key="1">
    <citation type="journal article" date="2023" name="G3 (Bethesda)">
        <title>A chromosome-length genome assembly and annotation of blackberry (Rubus argutus, cv. 'Hillquist').</title>
        <authorList>
            <person name="Bruna T."/>
            <person name="Aryal R."/>
            <person name="Dudchenko O."/>
            <person name="Sargent D.J."/>
            <person name="Mead D."/>
            <person name="Buti M."/>
            <person name="Cavallini A."/>
            <person name="Hytonen T."/>
            <person name="Andres J."/>
            <person name="Pham M."/>
            <person name="Weisz D."/>
            <person name="Mascagni F."/>
            <person name="Usai G."/>
            <person name="Natali L."/>
            <person name="Bassil N."/>
            <person name="Fernandez G.E."/>
            <person name="Lomsadze A."/>
            <person name="Armour M."/>
            <person name="Olukolu B."/>
            <person name="Poorten T."/>
            <person name="Britton C."/>
            <person name="Davik J."/>
            <person name="Ashrafi H."/>
            <person name="Aiden E.L."/>
            <person name="Borodovsky M."/>
            <person name="Worthington M."/>
        </authorList>
    </citation>
    <scope>NUCLEOTIDE SEQUENCE [LARGE SCALE GENOMIC DNA]</scope>
    <source>
        <strain evidence="2">PI 553951</strain>
    </source>
</reference>
<evidence type="ECO:0000256" key="1">
    <source>
        <dbReference type="SAM" id="MobiDB-lite"/>
    </source>
</evidence>
<keyword evidence="3" id="KW-1185">Reference proteome</keyword>
<dbReference type="Proteomes" id="UP001457282">
    <property type="component" value="Unassembled WGS sequence"/>
</dbReference>